<dbReference type="InterPro" id="IPR003439">
    <property type="entry name" value="ABC_transporter-like_ATP-bd"/>
</dbReference>
<evidence type="ECO:0000256" key="5">
    <source>
        <dbReference type="ARBA" id="ARBA00022989"/>
    </source>
</evidence>
<reference evidence="11" key="1">
    <citation type="submission" date="2017-04" db="EMBL/GenBank/DDBJ databases">
        <authorList>
            <person name="Varghese N."/>
            <person name="Submissions S."/>
        </authorList>
    </citation>
    <scope>NUCLEOTIDE SEQUENCE [LARGE SCALE GENOMIC DNA]</scope>
    <source>
        <strain evidence="11">DSM 16537</strain>
    </source>
</reference>
<evidence type="ECO:0000256" key="6">
    <source>
        <dbReference type="ARBA" id="ARBA00023136"/>
    </source>
</evidence>
<evidence type="ECO:0000259" key="9">
    <source>
        <dbReference type="PROSITE" id="PS50929"/>
    </source>
</evidence>
<dbReference type="InterPro" id="IPR011527">
    <property type="entry name" value="ABC1_TM_dom"/>
</dbReference>
<keyword evidence="11" id="KW-1185">Reference proteome</keyword>
<dbReference type="GO" id="GO:0016887">
    <property type="term" value="F:ATP hydrolysis activity"/>
    <property type="evidence" value="ECO:0007669"/>
    <property type="project" value="InterPro"/>
</dbReference>
<dbReference type="PROSITE" id="PS50893">
    <property type="entry name" value="ABC_TRANSPORTER_2"/>
    <property type="match status" value="1"/>
</dbReference>
<feature type="domain" description="ABC transmembrane type-1" evidence="9">
    <location>
        <begin position="69"/>
        <end position="327"/>
    </location>
</feature>
<evidence type="ECO:0000313" key="11">
    <source>
        <dbReference type="Proteomes" id="UP000192333"/>
    </source>
</evidence>
<dbReference type="STRING" id="758820.SAMN00777080_4995"/>
<accession>A0A1W2HBQ7</accession>
<dbReference type="Pfam" id="PF00005">
    <property type="entry name" value="ABC_tran"/>
    <property type="match status" value="1"/>
</dbReference>
<feature type="transmembrane region" description="Helical" evidence="7">
    <location>
        <begin position="278"/>
        <end position="295"/>
    </location>
</feature>
<feature type="transmembrane region" description="Helical" evidence="7">
    <location>
        <begin position="79"/>
        <end position="98"/>
    </location>
</feature>
<feature type="domain" description="ABC transporter" evidence="8">
    <location>
        <begin position="361"/>
        <end position="596"/>
    </location>
</feature>
<sequence length="608" mass="68979">MKNKQNFINKLSDFLFYYSYLGNKIFASLGLSFFVGLLDGLGLAMFIPLLQLVDGGDMYDAKSGSAGNMDFFIKGLDSIGLSLNLITVLFLILLFFSLKGFFRFFQSYYNVVLTTTFVKKIRTEAVDSISNLKYGHFIRMDSGKIQNSISGEIDRVKISYTNYSSAIQAFMSVMVYISLAFLTNPQFAILVAIGGALSNFLYTSLYKKTKKTSKEITSVNHIFYGLMLEQVHNFKYLRATGQITVYGQKLKKTIIDIAAGFRKMGFYNSLLISTKEPLSISVVVIVIIIQTYYFSTELGPIILSLLFFYRSLNQVIVFQNYWNDFLNYSGSLSSYKDFICELKANELNYSDGLKVNIIETITLKDVEFSYDNKLFLQNINIEIKRNMTVAFVGSSGSGKTTLSNIITGLLPIGKGELLINGNNLNISNIQQYQTRIGYITQEPVIFNDTLFNNITFWAEKTPDNLARFKESLRKASLLEYFEKLEQGENTPLGNNGVLISGGQKQRIAIARELYKNIDLLVLDEATSALDSSTEKEIQEYFEELKGRFTFIIIAHRLSTIKHADVIYLLKDGKIEAEGDFYSLQKKSTEFRKMVLLQDFGSLQKEKHL</sequence>
<dbReference type="GO" id="GO:0005886">
    <property type="term" value="C:plasma membrane"/>
    <property type="evidence" value="ECO:0007669"/>
    <property type="project" value="UniProtKB-SubCell"/>
</dbReference>
<dbReference type="AlphaFoldDB" id="A0A1W2HBQ7"/>
<dbReference type="Pfam" id="PF00664">
    <property type="entry name" value="ABC_membrane"/>
    <property type="match status" value="1"/>
</dbReference>
<dbReference type="GO" id="GO:0005524">
    <property type="term" value="F:ATP binding"/>
    <property type="evidence" value="ECO:0007669"/>
    <property type="project" value="UniProtKB-KW"/>
</dbReference>
<keyword evidence="6 7" id="KW-0472">Membrane</keyword>
<dbReference type="SUPFAM" id="SSF90123">
    <property type="entry name" value="ABC transporter transmembrane region"/>
    <property type="match status" value="1"/>
</dbReference>
<keyword evidence="2 7" id="KW-0812">Transmembrane</keyword>
<keyword evidence="5 7" id="KW-1133">Transmembrane helix</keyword>
<dbReference type="SMART" id="SM00382">
    <property type="entry name" value="AAA"/>
    <property type="match status" value="1"/>
</dbReference>
<dbReference type="RefSeq" id="WP_084123227.1">
    <property type="nucleotide sequence ID" value="NZ_LT838813.1"/>
</dbReference>
<evidence type="ECO:0000256" key="7">
    <source>
        <dbReference type="SAM" id="Phobius"/>
    </source>
</evidence>
<evidence type="ECO:0000256" key="1">
    <source>
        <dbReference type="ARBA" id="ARBA00004651"/>
    </source>
</evidence>
<evidence type="ECO:0000256" key="3">
    <source>
        <dbReference type="ARBA" id="ARBA00022741"/>
    </source>
</evidence>
<feature type="transmembrane region" description="Helical" evidence="7">
    <location>
        <begin position="160"/>
        <end position="181"/>
    </location>
</feature>
<dbReference type="InterPro" id="IPR003593">
    <property type="entry name" value="AAA+_ATPase"/>
</dbReference>
<protein>
    <submittedName>
        <fullName evidence="10">ABC-type multidrug transport system, ATPase and permease component</fullName>
    </submittedName>
</protein>
<dbReference type="PROSITE" id="PS00211">
    <property type="entry name" value="ABC_TRANSPORTER_1"/>
    <property type="match status" value="1"/>
</dbReference>
<dbReference type="PANTHER" id="PTHR24221:SF654">
    <property type="entry name" value="ATP-BINDING CASSETTE SUB-FAMILY B MEMBER 6"/>
    <property type="match status" value="1"/>
</dbReference>
<evidence type="ECO:0000313" key="10">
    <source>
        <dbReference type="EMBL" id="SMD46310.1"/>
    </source>
</evidence>
<proteinExistence type="predicted"/>
<dbReference type="Proteomes" id="UP000192333">
    <property type="component" value="Chromosome I"/>
</dbReference>
<dbReference type="GO" id="GO:0140359">
    <property type="term" value="F:ABC-type transporter activity"/>
    <property type="evidence" value="ECO:0007669"/>
    <property type="project" value="InterPro"/>
</dbReference>
<keyword evidence="4" id="KW-0067">ATP-binding</keyword>
<evidence type="ECO:0000259" key="8">
    <source>
        <dbReference type="PROSITE" id="PS50893"/>
    </source>
</evidence>
<evidence type="ECO:0000256" key="2">
    <source>
        <dbReference type="ARBA" id="ARBA00022692"/>
    </source>
</evidence>
<dbReference type="SUPFAM" id="SSF52540">
    <property type="entry name" value="P-loop containing nucleoside triphosphate hydrolases"/>
    <property type="match status" value="1"/>
</dbReference>
<comment type="subcellular location">
    <subcellularLocation>
        <location evidence="1">Cell membrane</location>
        <topology evidence="1">Multi-pass membrane protein</topology>
    </subcellularLocation>
</comment>
<feature type="transmembrane region" description="Helical" evidence="7">
    <location>
        <begin position="25"/>
        <end position="50"/>
    </location>
</feature>
<dbReference type="PANTHER" id="PTHR24221">
    <property type="entry name" value="ATP-BINDING CASSETTE SUB-FAMILY B"/>
    <property type="match status" value="1"/>
</dbReference>
<gene>
    <name evidence="10" type="ORF">SAMN00777080_4995</name>
</gene>
<dbReference type="EMBL" id="LT838813">
    <property type="protein sequence ID" value="SMD46310.1"/>
    <property type="molecule type" value="Genomic_DNA"/>
</dbReference>
<dbReference type="InterPro" id="IPR027417">
    <property type="entry name" value="P-loop_NTPase"/>
</dbReference>
<feature type="transmembrane region" description="Helical" evidence="7">
    <location>
        <begin position="187"/>
        <end position="205"/>
    </location>
</feature>
<dbReference type="PROSITE" id="PS50929">
    <property type="entry name" value="ABC_TM1F"/>
    <property type="match status" value="1"/>
</dbReference>
<dbReference type="InterPro" id="IPR039421">
    <property type="entry name" value="Type_1_exporter"/>
</dbReference>
<organism evidence="10 11">
    <name type="scientific">Aquiflexum balticum DSM 16537</name>
    <dbReference type="NCBI Taxonomy" id="758820"/>
    <lineage>
        <taxon>Bacteria</taxon>
        <taxon>Pseudomonadati</taxon>
        <taxon>Bacteroidota</taxon>
        <taxon>Cytophagia</taxon>
        <taxon>Cytophagales</taxon>
        <taxon>Cyclobacteriaceae</taxon>
        <taxon>Aquiflexum</taxon>
    </lineage>
</organism>
<keyword evidence="3" id="KW-0547">Nucleotide-binding</keyword>
<name>A0A1W2HBQ7_9BACT</name>
<dbReference type="InterPro" id="IPR036640">
    <property type="entry name" value="ABC1_TM_sf"/>
</dbReference>
<dbReference type="OrthoDB" id="1111069at2"/>
<dbReference type="Gene3D" id="3.40.50.300">
    <property type="entry name" value="P-loop containing nucleotide triphosphate hydrolases"/>
    <property type="match status" value="1"/>
</dbReference>
<dbReference type="InterPro" id="IPR017871">
    <property type="entry name" value="ABC_transporter-like_CS"/>
</dbReference>
<dbReference type="Gene3D" id="1.20.1560.10">
    <property type="entry name" value="ABC transporter type 1, transmembrane domain"/>
    <property type="match status" value="1"/>
</dbReference>
<evidence type="ECO:0000256" key="4">
    <source>
        <dbReference type="ARBA" id="ARBA00022840"/>
    </source>
</evidence>